<sequence length="171" mass="18865">MVSFGFTRAFTGIYVVLCLLGTFKQAASLKCYFCAGTGSKQCQDAGYFLEGFKDTNGKPLMLKNCTAPYNHSCIIEEYRAGGNAASHIRECSDGRTFAYPSNEALYRKLLAEAENPRNRSACIFNSIVQVCLTVCNTDFCNGPIPSVNAADTYTMHISWVLIIFIGNFLTR</sequence>
<feature type="signal peptide" evidence="1">
    <location>
        <begin position="1"/>
        <end position="28"/>
    </location>
</feature>
<keyword evidence="1" id="KW-0732">Signal</keyword>
<gene>
    <name evidence="2" type="ORF">ACJMK2_007617</name>
</gene>
<comment type="caution">
    <text evidence="2">The sequence shown here is derived from an EMBL/GenBank/DDBJ whole genome shotgun (WGS) entry which is preliminary data.</text>
</comment>
<evidence type="ECO:0000256" key="1">
    <source>
        <dbReference type="SAM" id="SignalP"/>
    </source>
</evidence>
<evidence type="ECO:0000313" key="2">
    <source>
        <dbReference type="EMBL" id="KAL3861591.1"/>
    </source>
</evidence>
<evidence type="ECO:0000313" key="3">
    <source>
        <dbReference type="Proteomes" id="UP001634394"/>
    </source>
</evidence>
<organism evidence="2 3">
    <name type="scientific">Sinanodonta woodiana</name>
    <name type="common">Chinese pond mussel</name>
    <name type="synonym">Anodonta woodiana</name>
    <dbReference type="NCBI Taxonomy" id="1069815"/>
    <lineage>
        <taxon>Eukaryota</taxon>
        <taxon>Metazoa</taxon>
        <taxon>Spiralia</taxon>
        <taxon>Lophotrochozoa</taxon>
        <taxon>Mollusca</taxon>
        <taxon>Bivalvia</taxon>
        <taxon>Autobranchia</taxon>
        <taxon>Heteroconchia</taxon>
        <taxon>Palaeoheterodonta</taxon>
        <taxon>Unionida</taxon>
        <taxon>Unionoidea</taxon>
        <taxon>Unionidae</taxon>
        <taxon>Unioninae</taxon>
        <taxon>Sinanodonta</taxon>
    </lineage>
</organism>
<proteinExistence type="predicted"/>
<dbReference type="Proteomes" id="UP001634394">
    <property type="component" value="Unassembled WGS sequence"/>
</dbReference>
<accession>A0ABD3VJ22</accession>
<dbReference type="EMBL" id="JBJQND010000011">
    <property type="protein sequence ID" value="KAL3861591.1"/>
    <property type="molecule type" value="Genomic_DNA"/>
</dbReference>
<feature type="chain" id="PRO_5044845947" description="Protein sleepless" evidence="1">
    <location>
        <begin position="29"/>
        <end position="171"/>
    </location>
</feature>
<reference evidence="2 3" key="1">
    <citation type="submission" date="2024-11" db="EMBL/GenBank/DDBJ databases">
        <title>Chromosome-level genome assembly of the freshwater bivalve Anodonta woodiana.</title>
        <authorList>
            <person name="Chen X."/>
        </authorList>
    </citation>
    <scope>NUCLEOTIDE SEQUENCE [LARGE SCALE GENOMIC DNA]</scope>
    <source>
        <strain evidence="2">MN2024</strain>
        <tissue evidence="2">Gills</tissue>
    </source>
</reference>
<evidence type="ECO:0008006" key="4">
    <source>
        <dbReference type="Google" id="ProtNLM"/>
    </source>
</evidence>
<dbReference type="AlphaFoldDB" id="A0ABD3VJ22"/>
<name>A0ABD3VJ22_SINWO</name>
<protein>
    <recommendedName>
        <fullName evidence="4">Protein sleepless</fullName>
    </recommendedName>
</protein>
<keyword evidence="3" id="KW-1185">Reference proteome</keyword>